<dbReference type="AlphaFoldDB" id="V2X706"/>
<gene>
    <name evidence="2" type="ORF">Moror_13958</name>
</gene>
<feature type="region of interest" description="Disordered" evidence="1">
    <location>
        <begin position="665"/>
        <end position="704"/>
    </location>
</feature>
<feature type="region of interest" description="Disordered" evidence="1">
    <location>
        <begin position="768"/>
        <end position="803"/>
    </location>
</feature>
<organism evidence="2 3">
    <name type="scientific">Moniliophthora roreri (strain MCA 2997)</name>
    <name type="common">Cocoa frosty pod rot fungus</name>
    <name type="synonym">Crinipellis roreri</name>
    <dbReference type="NCBI Taxonomy" id="1381753"/>
    <lineage>
        <taxon>Eukaryota</taxon>
        <taxon>Fungi</taxon>
        <taxon>Dikarya</taxon>
        <taxon>Basidiomycota</taxon>
        <taxon>Agaricomycotina</taxon>
        <taxon>Agaricomycetes</taxon>
        <taxon>Agaricomycetidae</taxon>
        <taxon>Agaricales</taxon>
        <taxon>Marasmiineae</taxon>
        <taxon>Marasmiaceae</taxon>
        <taxon>Moniliophthora</taxon>
    </lineage>
</organism>
<accession>V2X706</accession>
<dbReference type="Pfam" id="PF08634">
    <property type="entry name" value="Pet127"/>
    <property type="match status" value="1"/>
</dbReference>
<dbReference type="InterPro" id="IPR013943">
    <property type="entry name" value="Pet127"/>
</dbReference>
<evidence type="ECO:0000313" key="2">
    <source>
        <dbReference type="EMBL" id="ESK94953.1"/>
    </source>
</evidence>
<dbReference type="HOGENOM" id="CLU_003477_2_2_1"/>
<dbReference type="EMBL" id="AWSO01000117">
    <property type="protein sequence ID" value="ESK94953.1"/>
    <property type="molecule type" value="Genomic_DNA"/>
</dbReference>
<feature type="compositionally biased region" description="Basic and acidic residues" evidence="1">
    <location>
        <begin position="768"/>
        <end position="801"/>
    </location>
</feature>
<comment type="caution">
    <text evidence="2">The sequence shown here is derived from an EMBL/GenBank/DDBJ whole genome shotgun (WGS) entry which is preliminary data.</text>
</comment>
<dbReference type="KEGG" id="mrr:Moror_13958"/>
<feature type="region of interest" description="Disordered" evidence="1">
    <location>
        <begin position="76"/>
        <end position="108"/>
    </location>
</feature>
<feature type="compositionally biased region" description="Low complexity" evidence="1">
    <location>
        <begin position="638"/>
        <end position="651"/>
    </location>
</feature>
<feature type="compositionally biased region" description="Basic and acidic residues" evidence="1">
    <location>
        <begin position="97"/>
        <end position="106"/>
    </location>
</feature>
<proteinExistence type="predicted"/>
<protein>
    <submittedName>
        <fullName evidence="2">Mitochondrial mrna processing protein</fullName>
    </submittedName>
</protein>
<sequence length="821" mass="92222">MSLNCYARARPSLRLTRSLFLRRHSSTSSFIEDVSVPPSSTSQKRTTVADLTQKTLENKKNNTSSVLQVLQAISQSANQESATRPELGKPKKRKKEQKAEVDERQRGKLPKYSRKLEGLILPKETQVLTDLTPPTKQNPISVLAHGLDRVLFNPGIYWLRDPRSRVYNFPPTLEVIPKVFDFAFERLTGFVKSSSDEDLWSLARKEGRRFGGSTSSLSGMLSQIYFLISENKEVDTSTLSAGFRRQPSNFTPGQRMAASVVFNYNDGVYAIDSDPSKSEEAEKNILTWMGTLLEKYLTMSTEEFLAYMRTHPQPVIEDEKVSDGPTREAYRYSKSEKFVMRSQLDCHDNRLPGTGVFDIKTRACMPIRMDILNFKESSGYLITKQHGLTESFEREYYDLVRSAFLKYSFQARIGNMDGVFVAYHNTARMFGFQYVSLDEMDQRLFSQHKGAGDRVFQKCVELMEVVADEVATCFPHESVKCTFETEEGSKVMNVWVEPADWVAPDHKAMCPIKQLCVTTRSFLGNGPVGGNVAVENATEPWTIHWVVSRLEAPEADIRKNLQKAKERQFRAYSLPSGVDFPQIEEWWTKLSFGGKALPIESAAVEGGRMDSALTEGASLSSKSKPVDAKPSIATKAEPLATVTEAAEEPPASLEDISSASTVISELKPTSDGVKQSSSHSSESEITSPAESEFSRTDLPPFFRENFAKPDRHIRELRKLARRGRRASERLAAEERGKPKIVWGVGEVYLDETIFDGVNTVGEEIVVEAAKEEESRSEAAREEESRIEAAKGETSDEASRDEAVDEILGAVRREVESRRRKD</sequence>
<dbReference type="GO" id="GO:0005740">
    <property type="term" value="C:mitochondrial envelope"/>
    <property type="evidence" value="ECO:0007669"/>
    <property type="project" value="TreeGrafter"/>
</dbReference>
<dbReference type="PANTHER" id="PTHR31014:SF0">
    <property type="entry name" value="MITOCHONDRIAL TRANSLATION SYSTEM COMPONENT PET127-RELATED"/>
    <property type="match status" value="1"/>
</dbReference>
<keyword evidence="3" id="KW-1185">Reference proteome</keyword>
<dbReference type="OrthoDB" id="10249045at2759"/>
<evidence type="ECO:0000256" key="1">
    <source>
        <dbReference type="SAM" id="MobiDB-lite"/>
    </source>
</evidence>
<evidence type="ECO:0000313" key="3">
    <source>
        <dbReference type="Proteomes" id="UP000017559"/>
    </source>
</evidence>
<dbReference type="STRING" id="1381753.V2X706"/>
<dbReference type="PANTHER" id="PTHR31014">
    <property type="entry name" value="MITOCHONDRIAL TRANSLATION SYSTEM COMPONENT PET127-RELATED"/>
    <property type="match status" value="1"/>
</dbReference>
<feature type="region of interest" description="Disordered" evidence="1">
    <location>
        <begin position="638"/>
        <end position="657"/>
    </location>
</feature>
<dbReference type="GO" id="GO:0000964">
    <property type="term" value="P:mitochondrial RNA 5'-end processing"/>
    <property type="evidence" value="ECO:0007669"/>
    <property type="project" value="TreeGrafter"/>
</dbReference>
<dbReference type="Proteomes" id="UP000017559">
    <property type="component" value="Unassembled WGS sequence"/>
</dbReference>
<reference evidence="2 3" key="1">
    <citation type="journal article" date="2014" name="BMC Genomics">
        <title>Genome and secretome analysis of the hemibiotrophic fungal pathogen, Moniliophthora roreri, which causes frosty pod rot disease of cacao: mechanisms of the biotrophic and necrotrophic phases.</title>
        <authorList>
            <person name="Meinhardt L.W."/>
            <person name="Costa G.G.L."/>
            <person name="Thomazella D.P.T."/>
            <person name="Teixeira P.J.P.L."/>
            <person name="Carazzolle M.F."/>
            <person name="Schuster S.C."/>
            <person name="Carlson J.E."/>
            <person name="Guiltinan M.J."/>
            <person name="Mieczkowski P."/>
            <person name="Farmer A."/>
            <person name="Ramaraj T."/>
            <person name="Crozier J."/>
            <person name="Davis R.E."/>
            <person name="Shao J."/>
            <person name="Melnick R.L."/>
            <person name="Pereira G.A.G."/>
            <person name="Bailey B.A."/>
        </authorList>
    </citation>
    <scope>NUCLEOTIDE SEQUENCE [LARGE SCALE GENOMIC DNA]</scope>
    <source>
        <strain evidence="2 3">MCA 2997</strain>
    </source>
</reference>
<name>V2X706_MONRO</name>